<name>A0A0M6YK21_9RHOB</name>
<dbReference type="GO" id="GO:0019867">
    <property type="term" value="C:outer membrane"/>
    <property type="evidence" value="ECO:0007669"/>
    <property type="project" value="InterPro"/>
</dbReference>
<evidence type="ECO:0000256" key="3">
    <source>
        <dbReference type="SAM" id="SignalP"/>
    </source>
</evidence>
<evidence type="ECO:0000256" key="1">
    <source>
        <dbReference type="ARBA" id="ARBA00022729"/>
    </source>
</evidence>
<dbReference type="Gene3D" id="3.30.1450.10">
    <property type="match status" value="1"/>
</dbReference>
<evidence type="ECO:0000313" key="5">
    <source>
        <dbReference type="EMBL" id="CTQ50300.1"/>
    </source>
</evidence>
<dbReference type="Pfam" id="PF04355">
    <property type="entry name" value="BamE"/>
    <property type="match status" value="1"/>
</dbReference>
<dbReference type="RefSeq" id="WP_055085704.1">
    <property type="nucleotide sequence ID" value="NZ_CXSU01000012.1"/>
</dbReference>
<feature type="chain" id="PRO_5005808143" evidence="3">
    <location>
        <begin position="22"/>
        <end position="150"/>
    </location>
</feature>
<gene>
    <name evidence="5" type="ORF">JDO7802_02321</name>
</gene>
<accession>A0A0M6YK21</accession>
<keyword evidence="1 3" id="KW-0732">Signal</keyword>
<dbReference type="AlphaFoldDB" id="A0A0M6YK21"/>
<reference evidence="5 6" key="1">
    <citation type="submission" date="2015-07" db="EMBL/GenBank/DDBJ databases">
        <authorList>
            <person name="Noorani M."/>
        </authorList>
    </citation>
    <scope>NUCLEOTIDE SEQUENCE [LARGE SCALE GENOMIC DNA]</scope>
    <source>
        <strain evidence="5 6">CECT 7802</strain>
    </source>
</reference>
<dbReference type="OrthoDB" id="7203955at2"/>
<feature type="domain" description="Outer membrane protein assembly factor BamE" evidence="4">
    <location>
        <begin position="28"/>
        <end position="103"/>
    </location>
</feature>
<evidence type="ECO:0000256" key="2">
    <source>
        <dbReference type="ARBA" id="ARBA00023136"/>
    </source>
</evidence>
<keyword evidence="2" id="KW-0472">Membrane</keyword>
<sequence length="150" mass="16499">MSGLGKGLVSLLFVVGLSACAATYRNHGYVPDALALQDVVVGVDTRDTVATSIGRPATNGVERDDAWYYVQSRVRHYAYRAPEFEKRELVAVSFADNGTVTNVERFGLERGRVVTLSRRVTETSIRDYGLVQQIIRNFGRIDVGETLADG</sequence>
<dbReference type="InterPro" id="IPR007450">
    <property type="entry name" value="BamE_dom"/>
</dbReference>
<protein>
    <submittedName>
        <fullName evidence="5">SmpA / OmlA family protein</fullName>
    </submittedName>
</protein>
<dbReference type="InterPro" id="IPR037873">
    <property type="entry name" value="BamE-like"/>
</dbReference>
<dbReference type="STRING" id="420998.JDO7802_02321"/>
<feature type="signal peptide" evidence="3">
    <location>
        <begin position="1"/>
        <end position="21"/>
    </location>
</feature>
<dbReference type="EMBL" id="CXSU01000012">
    <property type="protein sequence ID" value="CTQ50300.1"/>
    <property type="molecule type" value="Genomic_DNA"/>
</dbReference>
<proteinExistence type="predicted"/>
<dbReference type="Proteomes" id="UP000049222">
    <property type="component" value="Unassembled WGS sequence"/>
</dbReference>
<evidence type="ECO:0000313" key="6">
    <source>
        <dbReference type="Proteomes" id="UP000049222"/>
    </source>
</evidence>
<evidence type="ECO:0000259" key="4">
    <source>
        <dbReference type="Pfam" id="PF04355"/>
    </source>
</evidence>
<dbReference type="PROSITE" id="PS51257">
    <property type="entry name" value="PROKAR_LIPOPROTEIN"/>
    <property type="match status" value="1"/>
</dbReference>
<organism evidence="5 6">
    <name type="scientific">Jannaschia donghaensis</name>
    <dbReference type="NCBI Taxonomy" id="420998"/>
    <lineage>
        <taxon>Bacteria</taxon>
        <taxon>Pseudomonadati</taxon>
        <taxon>Pseudomonadota</taxon>
        <taxon>Alphaproteobacteria</taxon>
        <taxon>Rhodobacterales</taxon>
        <taxon>Roseobacteraceae</taxon>
        <taxon>Jannaschia</taxon>
    </lineage>
</organism>
<keyword evidence="6" id="KW-1185">Reference proteome</keyword>